<evidence type="ECO:0000256" key="9">
    <source>
        <dbReference type="RuleBase" id="RU004020"/>
    </source>
</evidence>
<evidence type="ECO:0000256" key="10">
    <source>
        <dbReference type="SAM" id="Coils"/>
    </source>
</evidence>
<dbReference type="GO" id="GO:0006357">
    <property type="term" value="P:regulation of transcription by RNA polymerase II"/>
    <property type="evidence" value="ECO:0007669"/>
    <property type="project" value="TreeGrafter"/>
</dbReference>
<keyword evidence="8" id="KW-0539">Nucleus</keyword>
<dbReference type="FunFam" id="1.10.10.10:FF:000037">
    <property type="entry name" value="Heat stress transcription factor B-4"/>
    <property type="match status" value="1"/>
</dbReference>
<feature type="domain" description="HSF-type DNA-binding" evidence="11">
    <location>
        <begin position="70"/>
        <end position="94"/>
    </location>
</feature>
<organism evidence="12 13">
    <name type="scientific">Stephania cephalantha</name>
    <dbReference type="NCBI Taxonomy" id="152367"/>
    <lineage>
        <taxon>Eukaryota</taxon>
        <taxon>Viridiplantae</taxon>
        <taxon>Streptophyta</taxon>
        <taxon>Embryophyta</taxon>
        <taxon>Tracheophyta</taxon>
        <taxon>Spermatophyta</taxon>
        <taxon>Magnoliopsida</taxon>
        <taxon>Ranunculales</taxon>
        <taxon>Menispermaceae</taxon>
        <taxon>Menispermoideae</taxon>
        <taxon>Cissampelideae</taxon>
        <taxon>Stephania</taxon>
    </lineage>
</organism>
<keyword evidence="7" id="KW-0804">Transcription</keyword>
<accession>A0AAP0KA98</accession>
<evidence type="ECO:0000256" key="1">
    <source>
        <dbReference type="ARBA" id="ARBA00004123"/>
    </source>
</evidence>
<keyword evidence="10" id="KW-0175">Coiled coil</keyword>
<keyword evidence="3" id="KW-0597">Phosphoprotein</keyword>
<gene>
    <name evidence="12" type="ORF">Scep_007618</name>
</gene>
<dbReference type="Pfam" id="PF00447">
    <property type="entry name" value="HSF_DNA-bind"/>
    <property type="match status" value="1"/>
</dbReference>
<evidence type="ECO:0000256" key="4">
    <source>
        <dbReference type="ARBA" id="ARBA00023015"/>
    </source>
</evidence>
<dbReference type="SMART" id="SM00415">
    <property type="entry name" value="HSF"/>
    <property type="match status" value="1"/>
</dbReference>
<comment type="subunit">
    <text evidence="2">Homotrimer.</text>
</comment>
<comment type="caution">
    <text evidence="12">The sequence shown here is derived from an EMBL/GenBank/DDBJ whole genome shotgun (WGS) entry which is preliminary data.</text>
</comment>
<protein>
    <recommendedName>
        <fullName evidence="11">HSF-type DNA-binding domain-containing protein</fullName>
    </recommendedName>
</protein>
<evidence type="ECO:0000313" key="12">
    <source>
        <dbReference type="EMBL" id="KAK9148861.1"/>
    </source>
</evidence>
<reference evidence="12 13" key="1">
    <citation type="submission" date="2024-01" db="EMBL/GenBank/DDBJ databases">
        <title>Genome assemblies of Stephania.</title>
        <authorList>
            <person name="Yang L."/>
        </authorList>
    </citation>
    <scope>NUCLEOTIDE SEQUENCE [LARGE SCALE GENOMIC DNA]</scope>
    <source>
        <strain evidence="12">JXDWG</strain>
        <tissue evidence="12">Leaf</tissue>
    </source>
</reference>
<dbReference type="PROSITE" id="PS00434">
    <property type="entry name" value="HSF_DOMAIN"/>
    <property type="match status" value="1"/>
</dbReference>
<proteinExistence type="inferred from homology"/>
<evidence type="ECO:0000256" key="6">
    <source>
        <dbReference type="ARBA" id="ARBA00023125"/>
    </source>
</evidence>
<feature type="coiled-coil region" evidence="10">
    <location>
        <begin position="152"/>
        <end position="186"/>
    </location>
</feature>
<dbReference type="AlphaFoldDB" id="A0AAP0KA98"/>
<evidence type="ECO:0000256" key="8">
    <source>
        <dbReference type="ARBA" id="ARBA00023242"/>
    </source>
</evidence>
<keyword evidence="13" id="KW-1185">Reference proteome</keyword>
<dbReference type="PRINTS" id="PR00056">
    <property type="entry name" value="HSFDOMAIN"/>
</dbReference>
<dbReference type="Gene3D" id="1.10.10.10">
    <property type="entry name" value="Winged helix-like DNA-binding domain superfamily/Winged helix DNA-binding domain"/>
    <property type="match status" value="1"/>
</dbReference>
<evidence type="ECO:0000256" key="2">
    <source>
        <dbReference type="ARBA" id="ARBA00011233"/>
    </source>
</evidence>
<comment type="similarity">
    <text evidence="9">Belongs to the HSF family.</text>
</comment>
<dbReference type="InterPro" id="IPR036390">
    <property type="entry name" value="WH_DNA-bd_sf"/>
</dbReference>
<dbReference type="GO" id="GO:0003700">
    <property type="term" value="F:DNA-binding transcription factor activity"/>
    <property type="evidence" value="ECO:0007669"/>
    <property type="project" value="InterPro"/>
</dbReference>
<dbReference type="GO" id="GO:0034605">
    <property type="term" value="P:cellular response to heat"/>
    <property type="evidence" value="ECO:0007669"/>
    <property type="project" value="TreeGrafter"/>
</dbReference>
<dbReference type="EMBL" id="JBBNAG010000003">
    <property type="protein sequence ID" value="KAK9148861.1"/>
    <property type="molecule type" value="Genomic_DNA"/>
</dbReference>
<name>A0AAP0KA98_9MAGN</name>
<keyword evidence="4" id="KW-0805">Transcription regulation</keyword>
<keyword evidence="6" id="KW-0238">DNA-binding</keyword>
<keyword evidence="5" id="KW-0346">Stress response</keyword>
<evidence type="ECO:0000256" key="5">
    <source>
        <dbReference type="ARBA" id="ARBA00023016"/>
    </source>
</evidence>
<dbReference type="GO" id="GO:0005634">
    <property type="term" value="C:nucleus"/>
    <property type="evidence" value="ECO:0007669"/>
    <property type="project" value="UniProtKB-SubCell"/>
</dbReference>
<dbReference type="SUPFAM" id="SSF46785">
    <property type="entry name" value="Winged helix' DNA-binding domain"/>
    <property type="match status" value="1"/>
</dbReference>
<evidence type="ECO:0000256" key="7">
    <source>
        <dbReference type="ARBA" id="ARBA00023163"/>
    </source>
</evidence>
<sequence length="331" mass="37316">MCSFSLSLACAVVEMEAMNHNVSGNNLVAPFVLKTYQMVNDPTTDSVIGWGQANNSFVVVDPISFSQGLLPAHFKHNNFSSFVRQLNTYGFRKVDPDKWEFANEWFLRGQFQLLKNIVRRKKSTTTTTTTTTSQSQSRWYSKIKAEDGVVGEEVIRVEVERLKREQRELEEELQSMDKRLQATERRPQQMMAFLLKVAEDPGIVPQMMLENQERRKRVVGEKKKKRRLLAALTLSPSPSQEDLTITTTITGEQHLMGPIMGHSFSEPGEPFIEDCEKLWSTSPIDALSGGGDYSNSDQAALLSEWGRGMEVNSSNYYACSAFPFSMLGGGF</sequence>
<evidence type="ECO:0000256" key="3">
    <source>
        <dbReference type="ARBA" id="ARBA00022553"/>
    </source>
</evidence>
<dbReference type="InterPro" id="IPR000232">
    <property type="entry name" value="HSF_DNA-bd"/>
</dbReference>
<dbReference type="GO" id="GO:0000978">
    <property type="term" value="F:RNA polymerase II cis-regulatory region sequence-specific DNA binding"/>
    <property type="evidence" value="ECO:0007669"/>
    <property type="project" value="TreeGrafter"/>
</dbReference>
<comment type="subcellular location">
    <subcellularLocation>
        <location evidence="1">Nucleus</location>
    </subcellularLocation>
</comment>
<dbReference type="InterPro" id="IPR036388">
    <property type="entry name" value="WH-like_DNA-bd_sf"/>
</dbReference>
<evidence type="ECO:0000313" key="13">
    <source>
        <dbReference type="Proteomes" id="UP001419268"/>
    </source>
</evidence>
<evidence type="ECO:0000259" key="11">
    <source>
        <dbReference type="PROSITE" id="PS00434"/>
    </source>
</evidence>
<dbReference type="Proteomes" id="UP001419268">
    <property type="component" value="Unassembled WGS sequence"/>
</dbReference>
<dbReference type="PANTHER" id="PTHR10015">
    <property type="entry name" value="HEAT SHOCK TRANSCRIPTION FACTOR"/>
    <property type="match status" value="1"/>
</dbReference>
<dbReference type="PANTHER" id="PTHR10015:SF332">
    <property type="entry name" value="HEAT STRESS TRANSCRIPTION FACTOR C-1"/>
    <property type="match status" value="1"/>
</dbReference>